<evidence type="ECO:0000313" key="6">
    <source>
        <dbReference type="Proteomes" id="UP001251217"/>
    </source>
</evidence>
<dbReference type="EMBL" id="JAVDWW010000001">
    <property type="protein sequence ID" value="MDR7166921.1"/>
    <property type="molecule type" value="Genomic_DNA"/>
</dbReference>
<dbReference type="SUPFAM" id="SSF51621">
    <property type="entry name" value="Phosphoenolpyruvate/pyruvate domain"/>
    <property type="match status" value="1"/>
</dbReference>
<comment type="cofactor">
    <cofactor evidence="1">
        <name>Mg(2+)</name>
        <dbReference type="ChEBI" id="CHEBI:18420"/>
    </cofactor>
</comment>
<keyword evidence="6" id="KW-1185">Reference proteome</keyword>
<dbReference type="InterPro" id="IPR040442">
    <property type="entry name" value="Pyrv_kinase-like_dom_sf"/>
</dbReference>
<evidence type="ECO:0000256" key="3">
    <source>
        <dbReference type="ARBA" id="ARBA00022842"/>
    </source>
</evidence>
<dbReference type="InterPro" id="IPR011206">
    <property type="entry name" value="Citrate_lyase_beta/mcl1/mcl2"/>
</dbReference>
<dbReference type="GO" id="GO:0008816">
    <property type="term" value="F:citryl-CoA lyase activity"/>
    <property type="evidence" value="ECO:0007669"/>
    <property type="project" value="UniProtKB-EC"/>
</dbReference>
<accession>A0ABU1X8Q4</accession>
<evidence type="ECO:0000259" key="4">
    <source>
        <dbReference type="Pfam" id="PF03328"/>
    </source>
</evidence>
<name>A0ABU1X8Q4_9NOCA</name>
<dbReference type="InterPro" id="IPR015813">
    <property type="entry name" value="Pyrv/PenolPyrv_kinase-like_dom"/>
</dbReference>
<dbReference type="EC" id="4.1.3.34" evidence="5"/>
<keyword evidence="5" id="KW-0456">Lyase</keyword>
<proteinExistence type="predicted"/>
<evidence type="ECO:0000313" key="5">
    <source>
        <dbReference type="EMBL" id="MDR7166921.1"/>
    </source>
</evidence>
<gene>
    <name evidence="5" type="ORF">J2W56_000639</name>
</gene>
<dbReference type="Gene3D" id="3.20.20.60">
    <property type="entry name" value="Phosphoenolpyruvate-binding domains"/>
    <property type="match status" value="1"/>
</dbReference>
<keyword evidence="2" id="KW-0479">Metal-binding</keyword>
<evidence type="ECO:0000256" key="2">
    <source>
        <dbReference type="ARBA" id="ARBA00022723"/>
    </source>
</evidence>
<reference evidence="5 6" key="1">
    <citation type="submission" date="2023-07" db="EMBL/GenBank/DDBJ databases">
        <title>Sorghum-associated microbial communities from plants grown in Nebraska, USA.</title>
        <authorList>
            <person name="Schachtman D."/>
        </authorList>
    </citation>
    <scope>NUCLEOTIDE SEQUENCE [LARGE SCALE GENOMIC DNA]</scope>
    <source>
        <strain evidence="5 6">4272</strain>
    </source>
</reference>
<dbReference type="InterPro" id="IPR005000">
    <property type="entry name" value="Aldolase/citrate-lyase_domain"/>
</dbReference>
<dbReference type="PIRSF" id="PIRSF015582">
    <property type="entry name" value="Cit_lyase_B"/>
    <property type="match status" value="1"/>
</dbReference>
<keyword evidence="3" id="KW-0460">Magnesium</keyword>
<dbReference type="PANTHER" id="PTHR32308">
    <property type="entry name" value="LYASE BETA SUBUNIT, PUTATIVE (AFU_ORTHOLOGUE AFUA_4G13030)-RELATED"/>
    <property type="match status" value="1"/>
</dbReference>
<sequence>MTAARHDSLGVATGSAAVDTAATWLFVPGDRPDRFAKAQAAGADLVVLDLEDAVAPDRKDEARDYVHQWLAGGNRSAVRINAAGTHWYAEDLAMLAQHRAIVMIPKAEEPDALLNAAAGLDSPLFIALIETARGVLNAAALADSPEVRRLAIGTFDLAAQLGIDPSDRDALAASRSALVLASAAAGLPGPIDGVTGSIDEPELLTADVNYARRLGFTGKLCIHPRQVATAAAALRPSSDEIRWATSVVEAVSADGVAVLNGQMVDKPVVDRAHRILLQAGTSPS</sequence>
<comment type="caution">
    <text evidence="5">The sequence shown here is derived from an EMBL/GenBank/DDBJ whole genome shotgun (WGS) entry which is preliminary data.</text>
</comment>
<feature type="domain" description="HpcH/HpaI aldolase/citrate lyase" evidence="4">
    <location>
        <begin position="24"/>
        <end position="224"/>
    </location>
</feature>
<dbReference type="RefSeq" id="WP_063012077.1">
    <property type="nucleotide sequence ID" value="NZ_JAVDWW010000001.1"/>
</dbReference>
<protein>
    <submittedName>
        <fullName evidence="5">Citrate lyase subunit beta/citryl-CoA lyase</fullName>
        <ecNumber evidence="5">4.1.3.34</ecNumber>
    </submittedName>
</protein>
<organism evidence="5 6">
    <name type="scientific">Nocardia kruczakiae</name>
    <dbReference type="NCBI Taxonomy" id="261477"/>
    <lineage>
        <taxon>Bacteria</taxon>
        <taxon>Bacillati</taxon>
        <taxon>Actinomycetota</taxon>
        <taxon>Actinomycetes</taxon>
        <taxon>Mycobacteriales</taxon>
        <taxon>Nocardiaceae</taxon>
        <taxon>Nocardia</taxon>
    </lineage>
</organism>
<dbReference type="PANTHER" id="PTHR32308:SF0">
    <property type="entry name" value="HPCH_HPAI ALDOLASE_CITRATE LYASE DOMAIN-CONTAINING PROTEIN"/>
    <property type="match status" value="1"/>
</dbReference>
<dbReference type="Proteomes" id="UP001251217">
    <property type="component" value="Unassembled WGS sequence"/>
</dbReference>
<evidence type="ECO:0000256" key="1">
    <source>
        <dbReference type="ARBA" id="ARBA00001946"/>
    </source>
</evidence>
<dbReference type="Pfam" id="PF03328">
    <property type="entry name" value="HpcH_HpaI"/>
    <property type="match status" value="1"/>
</dbReference>